<dbReference type="GO" id="GO:0004140">
    <property type="term" value="F:dephospho-CoA kinase activity"/>
    <property type="evidence" value="ECO:0007669"/>
    <property type="project" value="UniProtKB-EC"/>
</dbReference>
<keyword evidence="4 5" id="KW-0173">Coenzyme A biosynthesis</keyword>
<evidence type="ECO:0000256" key="3">
    <source>
        <dbReference type="ARBA" id="ARBA00022840"/>
    </source>
</evidence>
<name>A0ABW2R9C4_9BURK</name>
<keyword evidence="5 7" id="KW-0418">Kinase</keyword>
<dbReference type="EC" id="2.7.1.24" evidence="5 6"/>
<keyword evidence="3 5" id="KW-0067">ATP-binding</keyword>
<dbReference type="PANTHER" id="PTHR10695:SF46">
    <property type="entry name" value="BIFUNCTIONAL COENZYME A SYNTHASE-RELATED"/>
    <property type="match status" value="1"/>
</dbReference>
<comment type="function">
    <text evidence="5">Catalyzes the phosphorylation of the 3'-hydroxyl group of dephosphocoenzyme A to form coenzyme A.</text>
</comment>
<gene>
    <name evidence="5 7" type="primary">coaE</name>
    <name evidence="7" type="ORF">ACFQNJ_09180</name>
</gene>
<dbReference type="Gene3D" id="3.40.50.300">
    <property type="entry name" value="P-loop containing nucleotide triphosphate hydrolases"/>
    <property type="match status" value="1"/>
</dbReference>
<comment type="pathway">
    <text evidence="5">Cofactor biosynthesis; coenzyme A biosynthesis; CoA from (R)-pantothenate: step 5/5.</text>
</comment>
<keyword evidence="2 5" id="KW-0547">Nucleotide-binding</keyword>
<evidence type="ECO:0000313" key="7">
    <source>
        <dbReference type="EMBL" id="MFC7434682.1"/>
    </source>
</evidence>
<dbReference type="NCBIfam" id="TIGR00152">
    <property type="entry name" value="dephospho-CoA kinase"/>
    <property type="match status" value="1"/>
</dbReference>
<dbReference type="Proteomes" id="UP001596495">
    <property type="component" value="Unassembled WGS sequence"/>
</dbReference>
<comment type="similarity">
    <text evidence="1 5">Belongs to the CoaE family.</text>
</comment>
<reference evidence="8" key="1">
    <citation type="journal article" date="2019" name="Int. J. Syst. Evol. Microbiol.">
        <title>The Global Catalogue of Microorganisms (GCM) 10K type strain sequencing project: providing services to taxonomists for standard genome sequencing and annotation.</title>
        <authorList>
            <consortium name="The Broad Institute Genomics Platform"/>
            <consortium name="The Broad Institute Genome Sequencing Center for Infectious Disease"/>
            <person name="Wu L."/>
            <person name="Ma J."/>
        </authorList>
    </citation>
    <scope>NUCLEOTIDE SEQUENCE [LARGE SCALE GENOMIC DNA]</scope>
    <source>
        <strain evidence="8">CCUG 54518</strain>
    </source>
</reference>
<sequence length="197" mass="21336">MSIRVGLTGGIGSGKSTVARHLEARGAWVVDADAIAKAATAPLGAAIPSILEAFGSEYVAADGSMDRQRMRARVFQDSSAKLKLESIIHPIVSQQTMAMAAQAGLRPVVFDVPLLVESGHWLHKVDWVWVVDCQPETQVRRVQERSGWSRDSIEAVIGQQASREQRLAAADAVVFNEGVNLQELHSLIDDLAVRFGL</sequence>
<keyword evidence="5" id="KW-0963">Cytoplasm</keyword>
<dbReference type="SUPFAM" id="SSF52540">
    <property type="entry name" value="P-loop containing nucleoside triphosphate hydrolases"/>
    <property type="match status" value="1"/>
</dbReference>
<comment type="caution">
    <text evidence="7">The sequence shown here is derived from an EMBL/GenBank/DDBJ whole genome shotgun (WGS) entry which is preliminary data.</text>
</comment>
<keyword evidence="8" id="KW-1185">Reference proteome</keyword>
<accession>A0ABW2R9C4</accession>
<dbReference type="PANTHER" id="PTHR10695">
    <property type="entry name" value="DEPHOSPHO-COA KINASE-RELATED"/>
    <property type="match status" value="1"/>
</dbReference>
<protein>
    <recommendedName>
        <fullName evidence="5 6">Dephospho-CoA kinase</fullName>
        <ecNumber evidence="5 6">2.7.1.24</ecNumber>
    </recommendedName>
    <alternativeName>
        <fullName evidence="5">Dephosphocoenzyme A kinase</fullName>
    </alternativeName>
</protein>
<organism evidence="7 8">
    <name type="scientific">Hydrogenophaga bisanensis</name>
    <dbReference type="NCBI Taxonomy" id="439611"/>
    <lineage>
        <taxon>Bacteria</taxon>
        <taxon>Pseudomonadati</taxon>
        <taxon>Pseudomonadota</taxon>
        <taxon>Betaproteobacteria</taxon>
        <taxon>Burkholderiales</taxon>
        <taxon>Comamonadaceae</taxon>
        <taxon>Hydrogenophaga</taxon>
    </lineage>
</organism>
<dbReference type="InterPro" id="IPR001977">
    <property type="entry name" value="Depp_CoAkinase"/>
</dbReference>
<comment type="catalytic activity">
    <reaction evidence="5">
        <text>3'-dephospho-CoA + ATP = ADP + CoA + H(+)</text>
        <dbReference type="Rhea" id="RHEA:18245"/>
        <dbReference type="ChEBI" id="CHEBI:15378"/>
        <dbReference type="ChEBI" id="CHEBI:30616"/>
        <dbReference type="ChEBI" id="CHEBI:57287"/>
        <dbReference type="ChEBI" id="CHEBI:57328"/>
        <dbReference type="ChEBI" id="CHEBI:456216"/>
        <dbReference type="EC" id="2.7.1.24"/>
    </reaction>
</comment>
<dbReference type="RefSeq" id="WP_382256338.1">
    <property type="nucleotide sequence ID" value="NZ_JBHTBX010000005.1"/>
</dbReference>
<evidence type="ECO:0000256" key="2">
    <source>
        <dbReference type="ARBA" id="ARBA00022741"/>
    </source>
</evidence>
<feature type="binding site" evidence="5">
    <location>
        <begin position="12"/>
        <end position="17"/>
    </location>
    <ligand>
        <name>ATP</name>
        <dbReference type="ChEBI" id="CHEBI:30616"/>
    </ligand>
</feature>
<comment type="subcellular location">
    <subcellularLocation>
        <location evidence="5">Cytoplasm</location>
    </subcellularLocation>
</comment>
<dbReference type="HAMAP" id="MF_00376">
    <property type="entry name" value="Dephospho_CoA_kinase"/>
    <property type="match status" value="1"/>
</dbReference>
<evidence type="ECO:0000313" key="8">
    <source>
        <dbReference type="Proteomes" id="UP001596495"/>
    </source>
</evidence>
<evidence type="ECO:0000256" key="5">
    <source>
        <dbReference type="HAMAP-Rule" id="MF_00376"/>
    </source>
</evidence>
<dbReference type="InterPro" id="IPR027417">
    <property type="entry name" value="P-loop_NTPase"/>
</dbReference>
<evidence type="ECO:0000256" key="4">
    <source>
        <dbReference type="ARBA" id="ARBA00022993"/>
    </source>
</evidence>
<dbReference type="Pfam" id="PF01121">
    <property type="entry name" value="CoaE"/>
    <property type="match status" value="1"/>
</dbReference>
<keyword evidence="5 7" id="KW-0808">Transferase</keyword>
<dbReference type="CDD" id="cd02022">
    <property type="entry name" value="DPCK"/>
    <property type="match status" value="1"/>
</dbReference>
<dbReference type="EMBL" id="JBHTBX010000005">
    <property type="protein sequence ID" value="MFC7434682.1"/>
    <property type="molecule type" value="Genomic_DNA"/>
</dbReference>
<evidence type="ECO:0000256" key="1">
    <source>
        <dbReference type="ARBA" id="ARBA00009018"/>
    </source>
</evidence>
<dbReference type="PROSITE" id="PS51219">
    <property type="entry name" value="DPCK"/>
    <property type="match status" value="1"/>
</dbReference>
<evidence type="ECO:0000256" key="6">
    <source>
        <dbReference type="NCBIfam" id="TIGR00152"/>
    </source>
</evidence>
<proteinExistence type="inferred from homology"/>